<dbReference type="GeneID" id="28489897"/>
<gene>
    <name evidence="2" type="ORF">SAMN02910297_00573</name>
    <name evidence="1" type="ORF">YLM1_1579</name>
</gene>
<dbReference type="Proteomes" id="UP000066376">
    <property type="component" value="Chromosome"/>
</dbReference>
<evidence type="ECO:0000313" key="4">
    <source>
        <dbReference type="Proteomes" id="UP000183442"/>
    </source>
</evidence>
<dbReference type="EMBL" id="FOTL01000006">
    <property type="protein sequence ID" value="SFL32272.1"/>
    <property type="molecule type" value="Genomic_DNA"/>
</dbReference>
<proteinExistence type="predicted"/>
<dbReference type="PATRIC" id="fig|294671.3.peg.1643"/>
<reference evidence="3" key="2">
    <citation type="submission" date="2016-02" db="EMBL/GenBank/DDBJ databases">
        <title>The draft genome sequence of the rumen methanogen Methanobrevibacter olleyae YLM1.</title>
        <authorList>
            <consortium name="New Zealand Agricultural Greenhouse Gas Research Centre/Pastoral Greenhouse Gas Research Consortium"/>
            <person name="Kelly W.J."/>
            <person name="Li D."/>
            <person name="Lambie S.C."/>
            <person name="Attwood G.T."/>
            <person name="Altermann E."/>
            <person name="Leahy S.C."/>
        </authorList>
    </citation>
    <scope>NUCLEOTIDE SEQUENCE [LARGE SCALE GENOMIC DNA]</scope>
    <source>
        <strain evidence="3">YLM1</strain>
    </source>
</reference>
<dbReference type="RefSeq" id="WP_067148227.1">
    <property type="nucleotide sequence ID" value="NZ_CP014265.1"/>
</dbReference>
<evidence type="ECO:0000313" key="2">
    <source>
        <dbReference type="EMBL" id="SFL32272.1"/>
    </source>
</evidence>
<dbReference type="KEGG" id="mol:YLM1_1579"/>
<dbReference type="AlphaFoldDB" id="A0A126R268"/>
<reference evidence="4" key="3">
    <citation type="submission" date="2016-10" db="EMBL/GenBank/DDBJ databases">
        <authorList>
            <person name="Varghese N."/>
        </authorList>
    </citation>
    <scope>NUCLEOTIDE SEQUENCE [LARGE SCALE GENOMIC DNA]</scope>
    <source>
        <strain evidence="4">DSM 16632</strain>
    </source>
</reference>
<keyword evidence="3" id="KW-1185">Reference proteome</keyword>
<reference evidence="2" key="4">
    <citation type="submission" date="2016-10" db="EMBL/GenBank/DDBJ databases">
        <authorList>
            <person name="de Groot N.N."/>
        </authorList>
    </citation>
    <scope>NUCLEOTIDE SEQUENCE [LARGE SCALE GENOMIC DNA]</scope>
    <source>
        <strain evidence="2">DSM 16632</strain>
    </source>
</reference>
<protein>
    <submittedName>
        <fullName evidence="1">Uncharacterized protein</fullName>
    </submittedName>
</protein>
<name>A0A126R268_METOL</name>
<dbReference type="EMBL" id="CP014265">
    <property type="protein sequence ID" value="AMK16134.1"/>
    <property type="molecule type" value="Genomic_DNA"/>
</dbReference>
<reference evidence="1 3" key="1">
    <citation type="journal article" date="2016" name="Genome Announc.">
        <title>Draft Genome Sequence of the Rumen Methanogen Methanobrevibacter olleyae YLM1.</title>
        <authorList>
            <person name="Kelly W.J."/>
            <person name="Li D."/>
            <person name="Lambie S.C."/>
            <person name="Cox F."/>
            <person name="Attwood G.T."/>
            <person name="Altermann E."/>
            <person name="Leahy S.C."/>
        </authorList>
    </citation>
    <scope>NUCLEOTIDE SEQUENCE [LARGE SCALE GENOMIC DNA]</scope>
    <source>
        <strain evidence="1 3">YLM1</strain>
    </source>
</reference>
<evidence type="ECO:0000313" key="3">
    <source>
        <dbReference type="Proteomes" id="UP000066376"/>
    </source>
</evidence>
<organism evidence="1 3">
    <name type="scientific">Methanobrevibacter olleyae</name>
    <dbReference type="NCBI Taxonomy" id="294671"/>
    <lineage>
        <taxon>Archaea</taxon>
        <taxon>Methanobacteriati</taxon>
        <taxon>Methanobacteriota</taxon>
        <taxon>Methanomada group</taxon>
        <taxon>Methanobacteria</taxon>
        <taxon>Methanobacteriales</taxon>
        <taxon>Methanobacteriaceae</taxon>
        <taxon>Methanobrevibacter</taxon>
    </lineage>
</organism>
<evidence type="ECO:0000313" key="1">
    <source>
        <dbReference type="EMBL" id="AMK16134.1"/>
    </source>
</evidence>
<dbReference type="Proteomes" id="UP000183442">
    <property type="component" value="Unassembled WGS sequence"/>
</dbReference>
<accession>A0A126R268</accession>
<sequence length="81" mass="8762">MYKLNAWTKQDAYYSSKIAGNYFGMKKSMISTACGEEKLSTACGEEINTACGEEKLSTACGEEINTACGEEVFTACGTDLY</sequence>